<proteinExistence type="predicted"/>
<protein>
    <submittedName>
        <fullName evidence="2">Uncharacterized protein</fullName>
    </submittedName>
</protein>
<feature type="region of interest" description="Disordered" evidence="1">
    <location>
        <begin position="1"/>
        <end position="41"/>
    </location>
</feature>
<gene>
    <name evidence="2" type="ORF">Salat_1093400</name>
</gene>
<reference evidence="2" key="2">
    <citation type="journal article" date="2024" name="Plant">
        <title>Genomic evolution and insights into agronomic trait innovations of Sesamum species.</title>
        <authorList>
            <person name="Miao H."/>
            <person name="Wang L."/>
            <person name="Qu L."/>
            <person name="Liu H."/>
            <person name="Sun Y."/>
            <person name="Le M."/>
            <person name="Wang Q."/>
            <person name="Wei S."/>
            <person name="Zheng Y."/>
            <person name="Lin W."/>
            <person name="Duan Y."/>
            <person name="Cao H."/>
            <person name="Xiong S."/>
            <person name="Wang X."/>
            <person name="Wei L."/>
            <person name="Li C."/>
            <person name="Ma Q."/>
            <person name="Ju M."/>
            <person name="Zhao R."/>
            <person name="Li G."/>
            <person name="Mu C."/>
            <person name="Tian Q."/>
            <person name="Mei H."/>
            <person name="Zhang T."/>
            <person name="Gao T."/>
            <person name="Zhang H."/>
        </authorList>
    </citation>
    <scope>NUCLEOTIDE SEQUENCE</scope>
    <source>
        <strain evidence="2">3651</strain>
    </source>
</reference>
<evidence type="ECO:0000256" key="1">
    <source>
        <dbReference type="SAM" id="MobiDB-lite"/>
    </source>
</evidence>
<accession>A0AAE2CSV1</accession>
<feature type="compositionally biased region" description="Basic and acidic residues" evidence="1">
    <location>
        <begin position="29"/>
        <end position="40"/>
    </location>
</feature>
<organism evidence="2 3">
    <name type="scientific">Sesamum alatum</name>
    <dbReference type="NCBI Taxonomy" id="300844"/>
    <lineage>
        <taxon>Eukaryota</taxon>
        <taxon>Viridiplantae</taxon>
        <taxon>Streptophyta</taxon>
        <taxon>Embryophyta</taxon>
        <taxon>Tracheophyta</taxon>
        <taxon>Spermatophyta</taxon>
        <taxon>Magnoliopsida</taxon>
        <taxon>eudicotyledons</taxon>
        <taxon>Gunneridae</taxon>
        <taxon>Pentapetalae</taxon>
        <taxon>asterids</taxon>
        <taxon>lamiids</taxon>
        <taxon>Lamiales</taxon>
        <taxon>Pedaliaceae</taxon>
        <taxon>Sesamum</taxon>
    </lineage>
</organism>
<reference evidence="2" key="1">
    <citation type="submission" date="2020-06" db="EMBL/GenBank/DDBJ databases">
        <authorList>
            <person name="Li T."/>
            <person name="Hu X."/>
            <person name="Zhang T."/>
            <person name="Song X."/>
            <person name="Zhang H."/>
            <person name="Dai N."/>
            <person name="Sheng W."/>
            <person name="Hou X."/>
            <person name="Wei L."/>
        </authorList>
    </citation>
    <scope>NUCLEOTIDE SEQUENCE</scope>
    <source>
        <strain evidence="2">3651</strain>
        <tissue evidence="2">Leaf</tissue>
    </source>
</reference>
<keyword evidence="3" id="KW-1185">Reference proteome</keyword>
<evidence type="ECO:0000313" key="2">
    <source>
        <dbReference type="EMBL" id="KAK4433311.1"/>
    </source>
</evidence>
<dbReference type="Proteomes" id="UP001293254">
    <property type="component" value="Unassembled WGS sequence"/>
</dbReference>
<dbReference type="EMBL" id="JACGWO010000003">
    <property type="protein sequence ID" value="KAK4433311.1"/>
    <property type="molecule type" value="Genomic_DNA"/>
</dbReference>
<name>A0AAE2CSV1_9LAMI</name>
<evidence type="ECO:0000313" key="3">
    <source>
        <dbReference type="Proteomes" id="UP001293254"/>
    </source>
</evidence>
<sequence>MEKSGAAKDSVARVESSAQRFADEGESGTEVRDGGREQEPHNWILRAVEQLEGRDIDRVATRLYEEFTKCHSTTPTWEMHSGESLAMRNPGSLRGQMRMRFVHAVIGCSAILS</sequence>
<dbReference type="AlphaFoldDB" id="A0AAE2CSV1"/>
<feature type="compositionally biased region" description="Basic and acidic residues" evidence="1">
    <location>
        <begin position="1"/>
        <end position="12"/>
    </location>
</feature>
<comment type="caution">
    <text evidence="2">The sequence shown here is derived from an EMBL/GenBank/DDBJ whole genome shotgun (WGS) entry which is preliminary data.</text>
</comment>